<dbReference type="Proteomes" id="UP000743370">
    <property type="component" value="Unassembled WGS sequence"/>
</dbReference>
<gene>
    <name evidence="9" type="ORF">HKW66_Vig0234300</name>
</gene>
<protein>
    <recommendedName>
        <fullName evidence="7">PRA1 family protein</fullName>
    </recommendedName>
</protein>
<organism evidence="9 10">
    <name type="scientific">Phaseolus angularis</name>
    <name type="common">Azuki bean</name>
    <name type="synonym">Vigna angularis</name>
    <dbReference type="NCBI Taxonomy" id="3914"/>
    <lineage>
        <taxon>Eukaryota</taxon>
        <taxon>Viridiplantae</taxon>
        <taxon>Streptophyta</taxon>
        <taxon>Embryophyta</taxon>
        <taxon>Tracheophyta</taxon>
        <taxon>Spermatophyta</taxon>
        <taxon>Magnoliopsida</taxon>
        <taxon>eudicotyledons</taxon>
        <taxon>Gunneridae</taxon>
        <taxon>Pentapetalae</taxon>
        <taxon>rosids</taxon>
        <taxon>fabids</taxon>
        <taxon>Fabales</taxon>
        <taxon>Fabaceae</taxon>
        <taxon>Papilionoideae</taxon>
        <taxon>50 kb inversion clade</taxon>
        <taxon>NPAAA clade</taxon>
        <taxon>indigoferoid/millettioid clade</taxon>
        <taxon>Phaseoleae</taxon>
        <taxon>Vigna</taxon>
    </lineage>
</organism>
<evidence type="ECO:0000256" key="5">
    <source>
        <dbReference type="ARBA" id="ARBA00022989"/>
    </source>
</evidence>
<evidence type="ECO:0000256" key="8">
    <source>
        <dbReference type="SAM" id="MobiDB-lite"/>
    </source>
</evidence>
<dbReference type="GO" id="GO:0005783">
    <property type="term" value="C:endoplasmic reticulum"/>
    <property type="evidence" value="ECO:0007669"/>
    <property type="project" value="TreeGrafter"/>
</dbReference>
<comment type="subcellular location">
    <subcellularLocation>
        <location evidence="2">Endomembrane system</location>
        <topology evidence="2">Multi-pass membrane protein</topology>
    </subcellularLocation>
    <subcellularLocation>
        <location evidence="7">Membrane</location>
        <topology evidence="7">Multi-pass membrane protein</topology>
    </subcellularLocation>
</comment>
<evidence type="ECO:0000256" key="4">
    <source>
        <dbReference type="ARBA" id="ARBA00022692"/>
    </source>
</evidence>
<accession>A0A8T0KR88</accession>
<dbReference type="PANTHER" id="PTHR19317:SF16">
    <property type="entry name" value="PRA1 FAMILY PROTEIN E"/>
    <property type="match status" value="1"/>
</dbReference>
<dbReference type="AlphaFoldDB" id="A0A8T0KR88"/>
<comment type="similarity">
    <text evidence="3 7">Belongs to the PRA1 family.</text>
</comment>
<dbReference type="GO" id="GO:0005794">
    <property type="term" value="C:Golgi apparatus"/>
    <property type="evidence" value="ECO:0007669"/>
    <property type="project" value="TreeGrafter"/>
</dbReference>
<dbReference type="EMBL" id="JABFOF010000003">
    <property type="protein sequence ID" value="KAG2402234.1"/>
    <property type="molecule type" value="Genomic_DNA"/>
</dbReference>
<evidence type="ECO:0000313" key="9">
    <source>
        <dbReference type="EMBL" id="KAG2402234.1"/>
    </source>
</evidence>
<dbReference type="PANTHER" id="PTHR19317">
    <property type="entry name" value="PRENYLATED RAB ACCEPTOR 1-RELATED"/>
    <property type="match status" value="1"/>
</dbReference>
<dbReference type="Pfam" id="PF03208">
    <property type="entry name" value="PRA1"/>
    <property type="match status" value="1"/>
</dbReference>
<evidence type="ECO:0000256" key="3">
    <source>
        <dbReference type="ARBA" id="ARBA00006483"/>
    </source>
</evidence>
<reference evidence="9 10" key="1">
    <citation type="submission" date="2020-05" db="EMBL/GenBank/DDBJ databases">
        <title>Vigna angularis (adzuki bean) Var. LongXiaoDou No. 4 denovo assembly.</title>
        <authorList>
            <person name="Xiang H."/>
        </authorList>
    </citation>
    <scope>NUCLEOTIDE SEQUENCE [LARGE SCALE GENOMIC DNA]</scope>
    <source>
        <tissue evidence="9">Leaf</tissue>
    </source>
</reference>
<name>A0A8T0KR88_PHAAN</name>
<keyword evidence="7" id="KW-0813">Transport</keyword>
<comment type="caution">
    <text evidence="9">The sequence shown here is derived from an EMBL/GenBank/DDBJ whole genome shotgun (WGS) entry which is preliminary data.</text>
</comment>
<dbReference type="InterPro" id="IPR004895">
    <property type="entry name" value="Prenylated_rab_accept_PRA1"/>
</dbReference>
<evidence type="ECO:0000256" key="2">
    <source>
        <dbReference type="ARBA" id="ARBA00004127"/>
    </source>
</evidence>
<keyword evidence="5 7" id="KW-1133">Transmembrane helix</keyword>
<proteinExistence type="inferred from homology"/>
<keyword evidence="4 7" id="KW-0812">Transmembrane</keyword>
<sequence>MSNIPTAGYGTIAGATTATPPTTTTTTSFVTPRPWREFLDFSALSRPFSYDDAMIRLRRNLSYFRYNYAAVTLLIVFLSLLWHPISMIVFLLVFVAWFYFYFSRHGPLVVFNQTLDDRTVLFVLAVITVVALVSTHVGLNILLSLIVAVVFVGLHGAFRVTEDLFLEEESGLLSVVGTQPFEQYKCAIEKGRAQISKWVLGFEE</sequence>
<evidence type="ECO:0000256" key="6">
    <source>
        <dbReference type="ARBA" id="ARBA00023136"/>
    </source>
</evidence>
<feature type="compositionally biased region" description="Low complexity" evidence="8">
    <location>
        <begin position="1"/>
        <end position="27"/>
    </location>
</feature>
<feature type="transmembrane region" description="Helical" evidence="7">
    <location>
        <begin position="119"/>
        <end position="152"/>
    </location>
</feature>
<feature type="transmembrane region" description="Helical" evidence="7">
    <location>
        <begin position="66"/>
        <end position="99"/>
    </location>
</feature>
<evidence type="ECO:0000313" key="10">
    <source>
        <dbReference type="Proteomes" id="UP000743370"/>
    </source>
</evidence>
<feature type="region of interest" description="Disordered" evidence="8">
    <location>
        <begin position="1"/>
        <end position="29"/>
    </location>
</feature>
<dbReference type="GO" id="GO:0016020">
    <property type="term" value="C:membrane"/>
    <property type="evidence" value="ECO:0007669"/>
    <property type="project" value="UniProtKB-SubCell"/>
</dbReference>
<keyword evidence="6 7" id="KW-0472">Membrane</keyword>
<comment type="function">
    <text evidence="1 7">May be involved in both secretory and endocytic intracellular trafficking in the endosomal/prevacuolar compartments.</text>
</comment>
<evidence type="ECO:0000256" key="1">
    <source>
        <dbReference type="ARBA" id="ARBA00002501"/>
    </source>
</evidence>
<dbReference type="GO" id="GO:0016192">
    <property type="term" value="P:vesicle-mediated transport"/>
    <property type="evidence" value="ECO:0007669"/>
    <property type="project" value="TreeGrafter"/>
</dbReference>
<evidence type="ECO:0000256" key="7">
    <source>
        <dbReference type="RuleBase" id="RU363107"/>
    </source>
</evidence>